<keyword evidence="1" id="KW-0472">Membrane</keyword>
<name>A0AAV0FL62_9ASTE</name>
<keyword evidence="1" id="KW-1133">Transmembrane helix</keyword>
<evidence type="ECO:0000313" key="2">
    <source>
        <dbReference type="EMBL" id="CAH9136173.1"/>
    </source>
</evidence>
<gene>
    <name evidence="2" type="ORF">CEPIT_LOCUS35083</name>
</gene>
<accession>A0AAV0FL62</accession>
<organism evidence="2 3">
    <name type="scientific">Cuscuta epithymum</name>
    <dbReference type="NCBI Taxonomy" id="186058"/>
    <lineage>
        <taxon>Eukaryota</taxon>
        <taxon>Viridiplantae</taxon>
        <taxon>Streptophyta</taxon>
        <taxon>Embryophyta</taxon>
        <taxon>Tracheophyta</taxon>
        <taxon>Spermatophyta</taxon>
        <taxon>Magnoliopsida</taxon>
        <taxon>eudicotyledons</taxon>
        <taxon>Gunneridae</taxon>
        <taxon>Pentapetalae</taxon>
        <taxon>asterids</taxon>
        <taxon>lamiids</taxon>
        <taxon>Solanales</taxon>
        <taxon>Convolvulaceae</taxon>
        <taxon>Cuscuteae</taxon>
        <taxon>Cuscuta</taxon>
        <taxon>Cuscuta subgen. Cuscuta</taxon>
    </lineage>
</organism>
<feature type="transmembrane region" description="Helical" evidence="1">
    <location>
        <begin position="43"/>
        <end position="61"/>
    </location>
</feature>
<dbReference type="EMBL" id="CAMAPF010000993">
    <property type="protein sequence ID" value="CAH9136173.1"/>
    <property type="molecule type" value="Genomic_DNA"/>
</dbReference>
<proteinExistence type="predicted"/>
<reference evidence="2" key="1">
    <citation type="submission" date="2022-07" db="EMBL/GenBank/DDBJ databases">
        <authorList>
            <person name="Macas J."/>
            <person name="Novak P."/>
            <person name="Neumann P."/>
        </authorList>
    </citation>
    <scope>NUCLEOTIDE SEQUENCE</scope>
</reference>
<dbReference type="Proteomes" id="UP001152523">
    <property type="component" value="Unassembled WGS sequence"/>
</dbReference>
<keyword evidence="3" id="KW-1185">Reference proteome</keyword>
<comment type="caution">
    <text evidence="2">The sequence shown here is derived from an EMBL/GenBank/DDBJ whole genome shotgun (WGS) entry which is preliminary data.</text>
</comment>
<evidence type="ECO:0000313" key="3">
    <source>
        <dbReference type="Proteomes" id="UP001152523"/>
    </source>
</evidence>
<evidence type="ECO:0000256" key="1">
    <source>
        <dbReference type="SAM" id="Phobius"/>
    </source>
</evidence>
<protein>
    <submittedName>
        <fullName evidence="2">Uncharacterized protein</fullName>
    </submittedName>
</protein>
<keyword evidence="1" id="KW-0812">Transmembrane</keyword>
<dbReference type="AlphaFoldDB" id="A0AAV0FL62"/>
<sequence length="119" mass="13208">MYKTHTIINMHKTLETKSIQIQLTLYHFYCSTLYILSMAKGSTINLACFLLFVLIATEFSCRSCAREEIKRSATIAPTGFQINGNGDYPCNDVSDCDDYCGSDGCAMCVNGECKCNCPN</sequence>